<keyword evidence="2" id="KW-0449">Lipoprotein</keyword>
<keyword evidence="4" id="KW-1185">Reference proteome</keyword>
<reference evidence="3" key="1">
    <citation type="submission" date="2020-11" db="EMBL/GenBank/DDBJ databases">
        <title>Novosphingobium aureum sp. nov., a marine bacterium isolated from sediment of a salt flat.</title>
        <authorList>
            <person name="Yoo Y."/>
            <person name="Kim J.-J."/>
        </authorList>
    </citation>
    <scope>NUCLEOTIDE SEQUENCE</scope>
    <source>
        <strain evidence="3">YJ-S2-02</strain>
    </source>
</reference>
<dbReference type="InterPro" id="IPR010131">
    <property type="entry name" value="MdtP/NodT-like"/>
</dbReference>
<dbReference type="SUPFAM" id="SSF56954">
    <property type="entry name" value="Outer membrane efflux proteins (OEP)"/>
    <property type="match status" value="1"/>
</dbReference>
<evidence type="ECO:0000256" key="1">
    <source>
        <dbReference type="ARBA" id="ARBA00007613"/>
    </source>
</evidence>
<dbReference type="AlphaFoldDB" id="A0A931MLX5"/>
<dbReference type="PANTHER" id="PTHR30203">
    <property type="entry name" value="OUTER MEMBRANE CATION EFFLUX PROTEIN"/>
    <property type="match status" value="1"/>
</dbReference>
<keyword evidence="2" id="KW-0564">Palmitate</keyword>
<dbReference type="GO" id="GO:0005886">
    <property type="term" value="C:plasma membrane"/>
    <property type="evidence" value="ECO:0007669"/>
    <property type="project" value="UniProtKB-SubCell"/>
</dbReference>
<dbReference type="Pfam" id="PF02321">
    <property type="entry name" value="OEP"/>
    <property type="match status" value="2"/>
</dbReference>
<dbReference type="InterPro" id="IPR003423">
    <property type="entry name" value="OMP_efflux"/>
</dbReference>
<proteinExistence type="inferred from homology"/>
<sequence length="508" mass="52558">MPDTSNTHPGTAPRGIARRRAALLAPLLLAACAVGPDYTAPPAPPRAAGQFVTTDAHFDPAAPLPDDWWHLYKDPVLDGLVEQALAANSDLRTANANLARAQAVLSESRAARLPVTNLNGGLSWGDAVQFGGGGQGGGSGQGGGGFANLGETQVTTSANASVAWEADLFGRVARSIEAARADAAAIEAARDGVRVLVAAETTRAYLQACTQGQGLEVARQSVETTGRTLELTEVLERAGSLGKADVERAGSAHATARAALPTLEAGRRVALFELAALLGRTPDQVPQDARSCSVPPSPGTALPVGDGAALLRRRPDLREAERNLAAQTARIGVATADLYPRISLGGSGNFLRNDMIRGGDSFSFGLGPLISWTFPDFGAARARIRQARAGADAALATFDGAVLTALKEVEQGLSRVAGGEAQVADLEVARDRAARAWQLTERRERSGAASSLEVLAAQADLLAARRALVEAQAGLASDRVDLFKALGGGWRREGQATPSTASETQPGT</sequence>
<keyword evidence="2" id="KW-0472">Membrane</keyword>
<accession>A0A931MLX5</accession>
<dbReference type="GO" id="GO:0015562">
    <property type="term" value="F:efflux transmembrane transporter activity"/>
    <property type="evidence" value="ECO:0007669"/>
    <property type="project" value="InterPro"/>
</dbReference>
<evidence type="ECO:0000313" key="4">
    <source>
        <dbReference type="Proteomes" id="UP000617634"/>
    </source>
</evidence>
<dbReference type="RefSeq" id="WP_197165789.1">
    <property type="nucleotide sequence ID" value="NZ_JADZGI010000003.1"/>
</dbReference>
<dbReference type="Proteomes" id="UP000617634">
    <property type="component" value="Unassembled WGS sequence"/>
</dbReference>
<organism evidence="3 4">
    <name type="scientific">Novosphingobium aureum</name>
    <dbReference type="NCBI Taxonomy" id="2792964"/>
    <lineage>
        <taxon>Bacteria</taxon>
        <taxon>Pseudomonadati</taxon>
        <taxon>Pseudomonadota</taxon>
        <taxon>Alphaproteobacteria</taxon>
        <taxon>Sphingomonadales</taxon>
        <taxon>Sphingomonadaceae</taxon>
        <taxon>Novosphingobium</taxon>
    </lineage>
</organism>
<keyword evidence="2" id="KW-0812">Transmembrane</keyword>
<dbReference type="PANTHER" id="PTHR30203:SF21">
    <property type="entry name" value="OUTER MEMBRANE COMPONENT OF MULTIDRUG EFFLUX PUMP-RELATED"/>
    <property type="match status" value="1"/>
</dbReference>
<evidence type="ECO:0000313" key="3">
    <source>
        <dbReference type="EMBL" id="MBH0114413.1"/>
    </source>
</evidence>
<dbReference type="NCBIfam" id="TIGR01845">
    <property type="entry name" value="outer_NodT"/>
    <property type="match status" value="1"/>
</dbReference>
<protein>
    <submittedName>
        <fullName evidence="3">TolC family protein</fullName>
    </submittedName>
</protein>
<name>A0A931MLX5_9SPHN</name>
<keyword evidence="2" id="KW-1134">Transmembrane beta strand</keyword>
<dbReference type="Gene3D" id="1.20.1600.10">
    <property type="entry name" value="Outer membrane efflux proteins (OEP)"/>
    <property type="match status" value="1"/>
</dbReference>
<comment type="similarity">
    <text evidence="1 2">Belongs to the outer membrane factor (OMF) (TC 1.B.17) family.</text>
</comment>
<evidence type="ECO:0000256" key="2">
    <source>
        <dbReference type="RuleBase" id="RU362097"/>
    </source>
</evidence>
<gene>
    <name evidence="3" type="ORF">I5E68_15820</name>
</gene>
<comment type="caution">
    <text evidence="3">The sequence shown here is derived from an EMBL/GenBank/DDBJ whole genome shotgun (WGS) entry which is preliminary data.</text>
</comment>
<dbReference type="Gene3D" id="2.20.200.10">
    <property type="entry name" value="Outer membrane efflux proteins (OEP)"/>
    <property type="match status" value="1"/>
</dbReference>
<comment type="subcellular location">
    <subcellularLocation>
        <location evidence="2">Cell membrane</location>
        <topology evidence="2">Lipid-anchor</topology>
    </subcellularLocation>
</comment>
<dbReference type="EMBL" id="JADZGI010000003">
    <property type="protein sequence ID" value="MBH0114413.1"/>
    <property type="molecule type" value="Genomic_DNA"/>
</dbReference>